<keyword evidence="3" id="KW-1185">Reference proteome</keyword>
<feature type="compositionally biased region" description="Polar residues" evidence="1">
    <location>
        <begin position="484"/>
        <end position="501"/>
    </location>
</feature>
<comment type="caution">
    <text evidence="2">The sequence shown here is derived from an EMBL/GenBank/DDBJ whole genome shotgun (WGS) entry which is preliminary data.</text>
</comment>
<feature type="region of interest" description="Disordered" evidence="1">
    <location>
        <begin position="911"/>
        <end position="933"/>
    </location>
</feature>
<feature type="region of interest" description="Disordered" evidence="1">
    <location>
        <begin position="662"/>
        <end position="732"/>
    </location>
</feature>
<feature type="compositionally biased region" description="Low complexity" evidence="1">
    <location>
        <begin position="469"/>
        <end position="483"/>
    </location>
</feature>
<name>A0A8E0RZC1_9TREM</name>
<feature type="compositionally biased region" description="Low complexity" evidence="1">
    <location>
        <begin position="778"/>
        <end position="788"/>
    </location>
</feature>
<sequence length="1198" mass="126904">MNNRFASEIVNDKFCPHAYFHFTRTTDSCLNAVRSETKCDSSSPRASIPATSPMNTSLCAPAPVTQASCSQNNLGRVSDSGNTLRTTSREPCLTPQLNYIPPGLHCQLADSGDYLEVCASGRFAAGHVWGPYLIHLTNECRQRLRTADDHNSASSFNIAVKNDGTIADPNAIVLGEEHTWIKLLYESGLRSSPGPNANLDLLVDPTSKTITLVVTAEITIDNPLRGILRIRTGNSASPTQRNEPGYTGISNSFGSANVSANLKAAVHLSPGSHNASSPVPGAVTGHGVVQTSTITGHSFNLGSFISLSGSRTNGSKRPISRNGTVSLSTTGDLTMANGLSTYTNHLPLFAGIPFDKLNALSALTNPLAGDILSSHLDYADLSASLLQSVLPVSFGSSDTNVVGANIPVPVPGSGVTTSAHGDHDPTNVMRASIAATLMPYLTHLLPSAPIGTLCAPLTSTTTAPKSEITSNQSTKSTESSSSSIQTGNVTKSTSDPGSQTVDLDHAEKRTVSTAQPRLSVERAQPELCHTPTLLSERLISSPLYCNGCQRFFASGQLYSCHLQMSYRLLRSSHLEATTSASVRDYTDHEIDNETGKGDAFHLAIAASRLGLVLAAPLVTTNGIHYVPVHPACGTQYDANGHNPNSNVNSYTYSHYTHLGQTNTTAVHQQQQQQQQQQKQKQHPQQQQTVHATNNGSHNQKHPTPSVHSTKSSREFSTLVDHEKVPVKSEPVNSSVTTKQPIVVRNTTSKILDLSCTPQTMTDSTPCLGRDVSHPPMPYTTDTTTDVPTTTGLKIPNGLSSSPATGPSFVSSSVEFSPYSNLLQLFTQLMTTGIAEPNETDTSGVTNLSQLLTQLYSNSGLYGPLTNHNSSVPTVPTSVSGTATTSSPVIPLFAPFWLAQTHDAPLGGLSGSLRAKTHVNQTPPTSPNREPKSVTNPIDLLASIYSSQVASNSNVTVRAETASLGKSANATGTVNPMVTANPGQVILPNQASPTGSPESPSCRPYLCTYCQTRFQAYTTYMAHQDIYCQARREALKNIRVPSAANSTSSGNSTSTVPVPVTGSSSPTSFLTNKRRRIQSPCPMGELNKQQDTSAPTQFSLSSPNVSSASGGSGDDDPEASSPTGIKADPSTVRRTRLDDISGPGVAELSESSSCPSSGLQWEVCGSTELRCSACGYVGQTARGMKMHKRLHDCNGTVSR</sequence>
<dbReference type="Proteomes" id="UP000728185">
    <property type="component" value="Unassembled WGS sequence"/>
</dbReference>
<protein>
    <recommendedName>
        <fullName evidence="4">Zinc finger protein</fullName>
    </recommendedName>
</protein>
<feature type="region of interest" description="Disordered" evidence="1">
    <location>
        <begin position="462"/>
        <end position="518"/>
    </location>
</feature>
<feature type="region of interest" description="Disordered" evidence="1">
    <location>
        <begin position="765"/>
        <end position="788"/>
    </location>
</feature>
<feature type="region of interest" description="Disordered" evidence="1">
    <location>
        <begin position="1041"/>
        <end position="1153"/>
    </location>
</feature>
<evidence type="ECO:0008006" key="4">
    <source>
        <dbReference type="Google" id="ProtNLM"/>
    </source>
</evidence>
<dbReference type="AlphaFoldDB" id="A0A8E0RZC1"/>
<proteinExistence type="predicted"/>
<gene>
    <name evidence="2" type="ORF">FBUS_04834</name>
</gene>
<feature type="compositionally biased region" description="Polar residues" evidence="1">
    <location>
        <begin position="688"/>
        <end position="709"/>
    </location>
</feature>
<feature type="compositionally biased region" description="Low complexity" evidence="1">
    <location>
        <begin position="667"/>
        <end position="687"/>
    </location>
</feature>
<feature type="compositionally biased region" description="Polar residues" evidence="1">
    <location>
        <begin position="1086"/>
        <end position="1097"/>
    </location>
</feature>
<evidence type="ECO:0000313" key="2">
    <source>
        <dbReference type="EMBL" id="KAA0196233.1"/>
    </source>
</evidence>
<organism evidence="2 3">
    <name type="scientific">Fasciolopsis buskii</name>
    <dbReference type="NCBI Taxonomy" id="27845"/>
    <lineage>
        <taxon>Eukaryota</taxon>
        <taxon>Metazoa</taxon>
        <taxon>Spiralia</taxon>
        <taxon>Lophotrochozoa</taxon>
        <taxon>Platyhelminthes</taxon>
        <taxon>Trematoda</taxon>
        <taxon>Digenea</taxon>
        <taxon>Plagiorchiida</taxon>
        <taxon>Echinostomata</taxon>
        <taxon>Echinostomatoidea</taxon>
        <taxon>Fasciolidae</taxon>
        <taxon>Fasciolopsis</taxon>
    </lineage>
</organism>
<feature type="compositionally biased region" description="Low complexity" evidence="1">
    <location>
        <begin position="1098"/>
        <end position="1108"/>
    </location>
</feature>
<dbReference type="EMBL" id="LUCM01003166">
    <property type="protein sequence ID" value="KAA0196233.1"/>
    <property type="molecule type" value="Genomic_DNA"/>
</dbReference>
<evidence type="ECO:0000256" key="1">
    <source>
        <dbReference type="SAM" id="MobiDB-lite"/>
    </source>
</evidence>
<feature type="compositionally biased region" description="Low complexity" evidence="1">
    <location>
        <begin position="1041"/>
        <end position="1067"/>
    </location>
</feature>
<accession>A0A8E0RZC1</accession>
<evidence type="ECO:0000313" key="3">
    <source>
        <dbReference type="Proteomes" id="UP000728185"/>
    </source>
</evidence>
<dbReference type="OrthoDB" id="6260649at2759"/>
<reference evidence="2" key="1">
    <citation type="submission" date="2019-05" db="EMBL/GenBank/DDBJ databases">
        <title>Annotation for the trematode Fasciolopsis buski.</title>
        <authorList>
            <person name="Choi Y.-J."/>
        </authorList>
    </citation>
    <scope>NUCLEOTIDE SEQUENCE</scope>
    <source>
        <strain evidence="2">HT</strain>
        <tissue evidence="2">Whole worm</tissue>
    </source>
</reference>